<sequence length="552" mass="61249">MESLPVQSEWYRAGPGQKPATLDPAQAAFLDAKSIFAAELSNDSQKLAIIQGVTSIQELEVIVATTKSNYDSSRTDQKCSKWLAKISDRVCLYGNIMDVLSQHHPEYVSLAWGAMKLMFVLVQNHGKLVATLAKALARIGGSLPRVNMAMTLYQTVAMTHGVAQLYAHIMAFFVRAIKWYSANKLRHVWGSLVMPVELSYADIISSVEVCTKDIESLAMAASWAEQRDMHLQVIKQSSRVEHLEEILLEMRQDMSSHHAISAAAHLDTNMRLTDLQFDSIMRYVTEGSKCDPMLSYRLATTSAKSKSRKQAAPLYAQLWSHHKFQHWRSTPGSAVLALKGSYSTRLQLQVLCLNMIDLLKSGNVPVIWALKPVSRAEGSRISAIDILKDLVGQVMRLHAQESTERSLSVTCTRFRAAETEQEWLEILASVLTGMSKMVMILDLAAIHLQSVSINEDFFWVDQCQRIFQALRDRGARTTFKVLIVGYGHALAKLRSDSNLDDCVINTSPGGLGAMSRKKPAKWQAAVSGQRTAKFKPAQMTALGKHAAPLCTG</sequence>
<dbReference type="HOGENOM" id="CLU_035524_0_0_1"/>
<dbReference type="AlphaFoldDB" id="A0A0D2CCE2"/>
<organism evidence="2 3">
    <name type="scientific">Phialophora macrospora</name>
    <dbReference type="NCBI Taxonomy" id="1851006"/>
    <lineage>
        <taxon>Eukaryota</taxon>
        <taxon>Fungi</taxon>
        <taxon>Dikarya</taxon>
        <taxon>Ascomycota</taxon>
        <taxon>Pezizomycotina</taxon>
        <taxon>Eurotiomycetes</taxon>
        <taxon>Chaetothyriomycetidae</taxon>
        <taxon>Chaetothyriales</taxon>
        <taxon>Herpotrichiellaceae</taxon>
        <taxon>Phialophora</taxon>
    </lineage>
</organism>
<reference evidence="2 3" key="1">
    <citation type="submission" date="2015-01" db="EMBL/GenBank/DDBJ databases">
        <title>The Genome Sequence of Capronia semiimmersa CBS27337.</title>
        <authorList>
            <consortium name="The Broad Institute Genomics Platform"/>
            <person name="Cuomo C."/>
            <person name="de Hoog S."/>
            <person name="Gorbushina A."/>
            <person name="Stielow B."/>
            <person name="Teixiera M."/>
            <person name="Abouelleil A."/>
            <person name="Chapman S.B."/>
            <person name="Priest M."/>
            <person name="Young S.K."/>
            <person name="Wortman J."/>
            <person name="Nusbaum C."/>
            <person name="Birren B."/>
        </authorList>
    </citation>
    <scope>NUCLEOTIDE SEQUENCE [LARGE SCALE GENOMIC DNA]</scope>
    <source>
        <strain evidence="2 3">CBS 27337</strain>
    </source>
</reference>
<name>A0A0D2CCE2_9EURO</name>
<accession>A0A0D2CCE2</accession>
<protein>
    <recommendedName>
        <fullName evidence="1">DUF7708 domain-containing protein</fullName>
    </recommendedName>
</protein>
<dbReference type="EMBL" id="KN846963">
    <property type="protein sequence ID" value="KIW62741.1"/>
    <property type="molecule type" value="Genomic_DNA"/>
</dbReference>
<dbReference type="InterPro" id="IPR056125">
    <property type="entry name" value="DUF7708"/>
</dbReference>
<evidence type="ECO:0000313" key="2">
    <source>
        <dbReference type="EMBL" id="KIW62741.1"/>
    </source>
</evidence>
<feature type="domain" description="DUF7708" evidence="1">
    <location>
        <begin position="81"/>
        <end position="226"/>
    </location>
</feature>
<dbReference type="STRING" id="5601.A0A0D2CCE2"/>
<evidence type="ECO:0000259" key="1">
    <source>
        <dbReference type="Pfam" id="PF24809"/>
    </source>
</evidence>
<dbReference type="Proteomes" id="UP000054266">
    <property type="component" value="Unassembled WGS sequence"/>
</dbReference>
<proteinExistence type="predicted"/>
<keyword evidence="3" id="KW-1185">Reference proteome</keyword>
<dbReference type="Pfam" id="PF24809">
    <property type="entry name" value="DUF7708"/>
    <property type="match status" value="1"/>
</dbReference>
<evidence type="ECO:0000313" key="3">
    <source>
        <dbReference type="Proteomes" id="UP000054266"/>
    </source>
</evidence>
<gene>
    <name evidence="2" type="ORF">PV04_10877</name>
</gene>